<dbReference type="SMART" id="SM00091">
    <property type="entry name" value="PAS"/>
    <property type="match status" value="1"/>
</dbReference>
<dbReference type="InterPro" id="IPR013656">
    <property type="entry name" value="PAS_4"/>
</dbReference>
<reference evidence="11 12" key="1">
    <citation type="submission" date="2021-01" db="EMBL/GenBank/DDBJ databases">
        <title>Whole genome shotgun sequence of Actinoplanes palleronii NBRC 14916.</title>
        <authorList>
            <person name="Komaki H."/>
            <person name="Tamura T."/>
        </authorList>
    </citation>
    <scope>NUCLEOTIDE SEQUENCE [LARGE SCALE GENOMIC DNA]</scope>
    <source>
        <strain evidence="11 12">NBRC 14916</strain>
    </source>
</reference>
<dbReference type="PROSITE" id="PS50112">
    <property type="entry name" value="PAS"/>
    <property type="match status" value="1"/>
</dbReference>
<dbReference type="InterPro" id="IPR005467">
    <property type="entry name" value="His_kinase_dom"/>
</dbReference>
<dbReference type="Pfam" id="PF08448">
    <property type="entry name" value="PAS_4"/>
    <property type="match status" value="1"/>
</dbReference>
<dbReference type="SUPFAM" id="SSF47384">
    <property type="entry name" value="Homodimeric domain of signal transducing histidine kinase"/>
    <property type="match status" value="1"/>
</dbReference>
<name>A0ABQ4BFS5_9ACTN</name>
<dbReference type="InterPro" id="IPR004358">
    <property type="entry name" value="Sig_transdc_His_kin-like_C"/>
</dbReference>
<evidence type="ECO:0000256" key="3">
    <source>
        <dbReference type="ARBA" id="ARBA00012438"/>
    </source>
</evidence>
<evidence type="ECO:0000256" key="5">
    <source>
        <dbReference type="ARBA" id="ARBA00023012"/>
    </source>
</evidence>
<keyword evidence="6" id="KW-0597">Phosphoprotein</keyword>
<dbReference type="PANTHER" id="PTHR43065:SF42">
    <property type="entry name" value="TWO-COMPONENT SENSOR PPRA"/>
    <property type="match status" value="1"/>
</dbReference>
<feature type="modified residue" description="4-aspartylphosphate" evidence="6">
    <location>
        <position position="596"/>
    </location>
</feature>
<dbReference type="Pfam" id="PF00072">
    <property type="entry name" value="Response_reg"/>
    <property type="match status" value="2"/>
</dbReference>
<gene>
    <name evidence="11" type="ORF">Apa02nite_056050</name>
</gene>
<comment type="caution">
    <text evidence="11">The sequence shown here is derived from an EMBL/GenBank/DDBJ whole genome shotgun (WGS) entry which is preliminary data.</text>
</comment>
<feature type="domain" description="Response regulatory" evidence="8">
    <location>
        <begin position="545"/>
        <end position="661"/>
    </location>
</feature>
<feature type="domain" description="Histidine kinase" evidence="7">
    <location>
        <begin position="305"/>
        <end position="526"/>
    </location>
</feature>
<dbReference type="Gene3D" id="1.10.287.130">
    <property type="match status" value="1"/>
</dbReference>
<dbReference type="Pfam" id="PF02518">
    <property type="entry name" value="HATPase_c"/>
    <property type="match status" value="1"/>
</dbReference>
<feature type="modified residue" description="4-aspartylphosphate" evidence="6">
    <location>
        <position position="52"/>
    </location>
</feature>
<dbReference type="SMART" id="SM00387">
    <property type="entry name" value="HATPase_c"/>
    <property type="match status" value="1"/>
</dbReference>
<comment type="subcellular location">
    <subcellularLocation>
        <location evidence="2">Cell membrane</location>
    </subcellularLocation>
</comment>
<dbReference type="Gene3D" id="3.30.565.10">
    <property type="entry name" value="Histidine kinase-like ATPase, C-terminal domain"/>
    <property type="match status" value="1"/>
</dbReference>
<dbReference type="InterPro" id="IPR035965">
    <property type="entry name" value="PAS-like_dom_sf"/>
</dbReference>
<dbReference type="Gene3D" id="3.40.50.2300">
    <property type="match status" value="2"/>
</dbReference>
<proteinExistence type="predicted"/>
<dbReference type="InterPro" id="IPR001789">
    <property type="entry name" value="Sig_transdc_resp-reg_receiver"/>
</dbReference>
<dbReference type="CDD" id="cd17546">
    <property type="entry name" value="REC_hyHK_CKI1_RcsC-like"/>
    <property type="match status" value="1"/>
</dbReference>
<evidence type="ECO:0000259" key="8">
    <source>
        <dbReference type="PROSITE" id="PS50110"/>
    </source>
</evidence>
<feature type="domain" description="PAS" evidence="9">
    <location>
        <begin position="156"/>
        <end position="201"/>
    </location>
</feature>
<comment type="catalytic activity">
    <reaction evidence="1">
        <text>ATP + protein L-histidine = ADP + protein N-phospho-L-histidine.</text>
        <dbReference type="EC" id="2.7.13.3"/>
    </reaction>
</comment>
<dbReference type="SUPFAM" id="SSF55785">
    <property type="entry name" value="PYP-like sensor domain (PAS domain)"/>
    <property type="match status" value="1"/>
</dbReference>
<evidence type="ECO:0000256" key="1">
    <source>
        <dbReference type="ARBA" id="ARBA00000085"/>
    </source>
</evidence>
<dbReference type="InterPro" id="IPR000014">
    <property type="entry name" value="PAS"/>
</dbReference>
<dbReference type="InterPro" id="IPR000700">
    <property type="entry name" value="PAS-assoc_C"/>
</dbReference>
<dbReference type="Gene3D" id="3.30.450.20">
    <property type="entry name" value="PAS domain"/>
    <property type="match status" value="1"/>
</dbReference>
<dbReference type="PROSITE" id="PS50113">
    <property type="entry name" value="PAC"/>
    <property type="match status" value="1"/>
</dbReference>
<dbReference type="EC" id="2.7.13.3" evidence="3"/>
<dbReference type="EMBL" id="BOMS01000088">
    <property type="protein sequence ID" value="GIE69497.1"/>
    <property type="molecule type" value="Genomic_DNA"/>
</dbReference>
<dbReference type="SUPFAM" id="SSF55874">
    <property type="entry name" value="ATPase domain of HSP90 chaperone/DNA topoisomerase II/histidine kinase"/>
    <property type="match status" value="1"/>
</dbReference>
<evidence type="ECO:0000259" key="7">
    <source>
        <dbReference type="PROSITE" id="PS50109"/>
    </source>
</evidence>
<sequence>MTTVLVVDDRATNREVAREVLSEGGYDVVEASDGRQALELARSLHPDVVLTDMLMPGIDGFQFAQEMRAIPETSDIPLIFYTANYSQDEVRPLAETLGVARVVEKAATPDELLDAIAATLRDFHATGPRLHAPQTAQHIDVLNAKLLEKTDALDESEARFAAMADASPVGIIITDPAGHATYVNPGAREITGWPGDRLLGQGWLTCLGTGLRTLVTGDSDPATAGEQRRDCHLAHPDGRYRRLTVLGRPILGGDGTVTGSVITVDDVTAVIEAEERRRIDELDRAGEARRQATARFDSLARLAGGVAHDFNNLLNIILSFTDFIDESLDDATGAVLTQDCSDAMRHDVDRIRHAGRRAAEFTHQLLTFGGKEVIKPVLVDLNAIVREIVDLVPTPVAGTVTVTVDLATDLQAVKGDVAQLRQALSNLVINAVEAMATGGTLEIATTNVAGTERLVHLRVTDNGTGMSPATLDQAMEPFFTTKPKGTGPGLGLATSYGIVRQSGGRLVLESEPGRGTTAHLYLPAPRLAASPPAPAAGAPGTTDRTVLVAEDEAGLREVIFRILRKDGFHVLMAADGQEAAALAQQYDGPIHAVLSDVVMPVMNGRELAVALSSLRPDVPILFMSGYAEPLMNEQGLIETDAVVLNKPFTRDELLAALRQTLTAVAS</sequence>
<dbReference type="SUPFAM" id="SSF52172">
    <property type="entry name" value="CheY-like"/>
    <property type="match status" value="2"/>
</dbReference>
<feature type="domain" description="PAC" evidence="10">
    <location>
        <begin position="227"/>
        <end position="279"/>
    </location>
</feature>
<dbReference type="PRINTS" id="PR00344">
    <property type="entry name" value="BCTRLSENSOR"/>
</dbReference>
<evidence type="ECO:0000256" key="4">
    <source>
        <dbReference type="ARBA" id="ARBA00022777"/>
    </source>
</evidence>
<feature type="domain" description="Response regulatory" evidence="8">
    <location>
        <begin position="3"/>
        <end position="120"/>
    </location>
</feature>
<dbReference type="SMART" id="SM00448">
    <property type="entry name" value="REC"/>
    <property type="match status" value="2"/>
</dbReference>
<dbReference type="NCBIfam" id="TIGR00229">
    <property type="entry name" value="sensory_box"/>
    <property type="match status" value="1"/>
</dbReference>
<evidence type="ECO:0000259" key="10">
    <source>
        <dbReference type="PROSITE" id="PS50113"/>
    </source>
</evidence>
<dbReference type="InterPro" id="IPR011006">
    <property type="entry name" value="CheY-like_superfamily"/>
</dbReference>
<evidence type="ECO:0000313" key="11">
    <source>
        <dbReference type="EMBL" id="GIE69497.1"/>
    </source>
</evidence>
<dbReference type="InterPro" id="IPR003594">
    <property type="entry name" value="HATPase_dom"/>
</dbReference>
<dbReference type="Proteomes" id="UP000624709">
    <property type="component" value="Unassembled WGS sequence"/>
</dbReference>
<evidence type="ECO:0000256" key="6">
    <source>
        <dbReference type="PROSITE-ProRule" id="PRU00169"/>
    </source>
</evidence>
<keyword evidence="5" id="KW-0902">Two-component regulatory system</keyword>
<protein>
    <recommendedName>
        <fullName evidence="3">histidine kinase</fullName>
        <ecNumber evidence="3">2.7.13.3</ecNumber>
    </recommendedName>
</protein>
<keyword evidence="4" id="KW-0808">Transferase</keyword>
<evidence type="ECO:0000259" key="9">
    <source>
        <dbReference type="PROSITE" id="PS50112"/>
    </source>
</evidence>
<dbReference type="PANTHER" id="PTHR43065">
    <property type="entry name" value="SENSOR HISTIDINE KINASE"/>
    <property type="match status" value="1"/>
</dbReference>
<evidence type="ECO:0000256" key="2">
    <source>
        <dbReference type="ARBA" id="ARBA00004236"/>
    </source>
</evidence>
<dbReference type="InterPro" id="IPR036097">
    <property type="entry name" value="HisK_dim/P_sf"/>
</dbReference>
<dbReference type="CDD" id="cd00130">
    <property type="entry name" value="PAS"/>
    <property type="match status" value="1"/>
</dbReference>
<organism evidence="11 12">
    <name type="scientific">Actinoplanes palleronii</name>
    <dbReference type="NCBI Taxonomy" id="113570"/>
    <lineage>
        <taxon>Bacteria</taxon>
        <taxon>Bacillati</taxon>
        <taxon>Actinomycetota</taxon>
        <taxon>Actinomycetes</taxon>
        <taxon>Micromonosporales</taxon>
        <taxon>Micromonosporaceae</taxon>
        <taxon>Actinoplanes</taxon>
    </lineage>
</organism>
<accession>A0ABQ4BFS5</accession>
<dbReference type="PROSITE" id="PS50109">
    <property type="entry name" value="HIS_KIN"/>
    <property type="match status" value="1"/>
</dbReference>
<evidence type="ECO:0000313" key="12">
    <source>
        <dbReference type="Proteomes" id="UP000624709"/>
    </source>
</evidence>
<dbReference type="PROSITE" id="PS50110">
    <property type="entry name" value="RESPONSE_REGULATORY"/>
    <property type="match status" value="2"/>
</dbReference>
<keyword evidence="12" id="KW-1185">Reference proteome</keyword>
<dbReference type="InterPro" id="IPR036890">
    <property type="entry name" value="HATPase_C_sf"/>
</dbReference>
<keyword evidence="4" id="KW-0418">Kinase</keyword>
<dbReference type="RefSeq" id="WP_203827643.1">
    <property type="nucleotide sequence ID" value="NZ_BAAATY010000019.1"/>
</dbReference>